<reference evidence="3" key="1">
    <citation type="journal article" date="2019" name="Int. J. Syst. Evol. Microbiol.">
        <title>The Global Catalogue of Microorganisms (GCM) 10K type strain sequencing project: providing services to taxonomists for standard genome sequencing and annotation.</title>
        <authorList>
            <consortium name="The Broad Institute Genomics Platform"/>
            <consortium name="The Broad Institute Genome Sequencing Center for Infectious Disease"/>
            <person name="Wu L."/>
            <person name="Ma J."/>
        </authorList>
    </citation>
    <scope>NUCLEOTIDE SEQUENCE [LARGE SCALE GENOMIC DNA]</scope>
    <source>
        <strain evidence="3">JCM 17656</strain>
    </source>
</reference>
<gene>
    <name evidence="2" type="ORF">GCM10022295_50210</name>
</gene>
<comment type="caution">
    <text evidence="2">The sequence shown here is derived from an EMBL/GenBank/DDBJ whole genome shotgun (WGS) entry which is preliminary data.</text>
</comment>
<organism evidence="2 3">
    <name type="scientific">Streptomyces osmaniensis</name>
    <dbReference type="NCBI Taxonomy" id="593134"/>
    <lineage>
        <taxon>Bacteria</taxon>
        <taxon>Bacillati</taxon>
        <taxon>Actinomycetota</taxon>
        <taxon>Actinomycetes</taxon>
        <taxon>Kitasatosporales</taxon>
        <taxon>Streptomycetaceae</taxon>
        <taxon>Streptomyces</taxon>
    </lineage>
</organism>
<sequence>MQGREVEGREVEGQMTTTDFGSATDMEGTEVAGTGVAGPPHATGVEATALKNVASGELGPWRAWASATGPADRAAAEDGVRRAYRLAGLPEPERVVWVGSPRAAVTMIREDLADRGASVRDTVRSAPWARQRRSLYAELGAAGWSAHWAATGGRLWDTTQALVDRIRTGVIEELAGRDTGKEAAEIRLLLLDAVLGQHDAPWLAAFAADDGPLDALAAVCRNAGWWWPYARVAVLSERPVALHRDEAGRLDHGDGPALAYPDGFALHAWRGMPVPAEFLAGLATLTPDRIRAEENAELRRVMLEYYGYDRYLTDSGARPLHQDETGTLWRIDLVDDEPVVMVEVLNSTPEPDGTRRTYWLRVPPSTRTARAGVAWTFGLAAEAYAPEAET</sequence>
<evidence type="ECO:0000259" key="1">
    <source>
        <dbReference type="Pfam" id="PF20530"/>
    </source>
</evidence>
<dbReference type="Pfam" id="PF20530">
    <property type="entry name" value="DUF6745"/>
    <property type="match status" value="1"/>
</dbReference>
<dbReference type="InterPro" id="IPR046633">
    <property type="entry name" value="DUF6745"/>
</dbReference>
<evidence type="ECO:0000313" key="2">
    <source>
        <dbReference type="EMBL" id="GAA3561961.1"/>
    </source>
</evidence>
<dbReference type="Proteomes" id="UP001500707">
    <property type="component" value="Unassembled WGS sequence"/>
</dbReference>
<feature type="domain" description="DUF6745" evidence="1">
    <location>
        <begin position="186"/>
        <end position="390"/>
    </location>
</feature>
<protein>
    <recommendedName>
        <fullName evidence="1">DUF6745 domain-containing protein</fullName>
    </recommendedName>
</protein>
<dbReference type="EMBL" id="BAABCE010000009">
    <property type="protein sequence ID" value="GAA3561961.1"/>
    <property type="molecule type" value="Genomic_DNA"/>
</dbReference>
<proteinExistence type="predicted"/>
<evidence type="ECO:0000313" key="3">
    <source>
        <dbReference type="Proteomes" id="UP001500707"/>
    </source>
</evidence>
<keyword evidence="3" id="KW-1185">Reference proteome</keyword>
<accession>A0ABP6X6Y5</accession>
<name>A0ABP6X6Y5_9ACTN</name>